<reference evidence="1 2" key="1">
    <citation type="journal article" date="2016" name="Nat. Commun.">
        <title>Thousands of microbial genomes shed light on interconnected biogeochemical processes in an aquifer system.</title>
        <authorList>
            <person name="Anantharaman K."/>
            <person name="Brown C.T."/>
            <person name="Hug L.A."/>
            <person name="Sharon I."/>
            <person name="Castelle C.J."/>
            <person name="Probst A.J."/>
            <person name="Thomas B.C."/>
            <person name="Singh A."/>
            <person name="Wilkins M.J."/>
            <person name="Karaoz U."/>
            <person name="Brodie E.L."/>
            <person name="Williams K.H."/>
            <person name="Hubbard S.S."/>
            <person name="Banfield J.F."/>
        </authorList>
    </citation>
    <scope>NUCLEOTIDE SEQUENCE [LARGE SCALE GENOMIC DNA]</scope>
</reference>
<name>A0A1G2AZD5_9BACT</name>
<sequence>MEWTEVEKIIGNEPLVYGQPTLKMLQHSLAQNKGGALYYGTGLTTPKAVSVGLPFDVLILILVAEKLRRLFDMERIHHHIADSHALTNSFCTSEGVEALSQEYKDILGRIARLGNIALQVKFSSEFDGSNEYQEVLKTIHTDKSEYVQRELTDILWYQKKEDVRLKLGWLVQGGETAVGFDERLYDREFRKLCKEEMSFAYCVSGRTFDKQRMKAPPYISIEGETRILLKPNEDVRKKYNEAVQKWGDKNLGGAVKHLSLILRLWEKMTDSQIPHDMDTLDRTQYLINSIFS</sequence>
<protein>
    <submittedName>
        <fullName evidence="1">Uncharacterized protein</fullName>
    </submittedName>
</protein>
<proteinExistence type="predicted"/>
<organism evidence="1 2">
    <name type="scientific">Candidatus Kerfeldbacteria bacterium RIFCSPHIGHO2_12_FULL_48_17</name>
    <dbReference type="NCBI Taxonomy" id="1798542"/>
    <lineage>
        <taxon>Bacteria</taxon>
        <taxon>Candidatus Kerfeldiibacteriota</taxon>
    </lineage>
</organism>
<evidence type="ECO:0000313" key="2">
    <source>
        <dbReference type="Proteomes" id="UP000176952"/>
    </source>
</evidence>
<dbReference type="AlphaFoldDB" id="A0A1G2AZD5"/>
<gene>
    <name evidence="1" type="ORF">A3F54_01775</name>
</gene>
<accession>A0A1G2AZD5</accession>
<comment type="caution">
    <text evidence="1">The sequence shown here is derived from an EMBL/GenBank/DDBJ whole genome shotgun (WGS) entry which is preliminary data.</text>
</comment>
<dbReference type="STRING" id="1798542.A3F54_01775"/>
<evidence type="ECO:0000313" key="1">
    <source>
        <dbReference type="EMBL" id="OGY82055.1"/>
    </source>
</evidence>
<dbReference type="EMBL" id="MHKD01000039">
    <property type="protein sequence ID" value="OGY82055.1"/>
    <property type="molecule type" value="Genomic_DNA"/>
</dbReference>
<dbReference type="Proteomes" id="UP000176952">
    <property type="component" value="Unassembled WGS sequence"/>
</dbReference>